<name>A0AAD6PLV5_9ROSI</name>
<dbReference type="Proteomes" id="UP001162972">
    <property type="component" value="Chromosome 18"/>
</dbReference>
<dbReference type="AlphaFoldDB" id="A0AAD6PLV5"/>
<gene>
    <name evidence="1" type="ORF">OIU84_000295</name>
</gene>
<dbReference type="EMBL" id="JAPFFJ010000001">
    <property type="protein sequence ID" value="KAJ6435027.1"/>
    <property type="molecule type" value="Genomic_DNA"/>
</dbReference>
<keyword evidence="2" id="KW-1185">Reference proteome</keyword>
<organism evidence="1 2">
    <name type="scientific">Salix udensis</name>
    <dbReference type="NCBI Taxonomy" id="889485"/>
    <lineage>
        <taxon>Eukaryota</taxon>
        <taxon>Viridiplantae</taxon>
        <taxon>Streptophyta</taxon>
        <taxon>Embryophyta</taxon>
        <taxon>Tracheophyta</taxon>
        <taxon>Spermatophyta</taxon>
        <taxon>Magnoliopsida</taxon>
        <taxon>eudicotyledons</taxon>
        <taxon>Gunneridae</taxon>
        <taxon>Pentapetalae</taxon>
        <taxon>rosids</taxon>
        <taxon>fabids</taxon>
        <taxon>Malpighiales</taxon>
        <taxon>Salicaceae</taxon>
        <taxon>Saliceae</taxon>
        <taxon>Salix</taxon>
    </lineage>
</organism>
<evidence type="ECO:0000313" key="2">
    <source>
        <dbReference type="Proteomes" id="UP001162972"/>
    </source>
</evidence>
<sequence>MILPLDYRLEDDETGVEGGGLEAAEGEEGWLESAEGGWLDGSRRVQREREGATLFCGRKVGSVEYTVGGGGGLEAADGEGGWLDGGRRVQREREGDAVRAKGI</sequence>
<protein>
    <submittedName>
        <fullName evidence="1">Uncharacterized protein</fullName>
    </submittedName>
</protein>
<reference evidence="1 2" key="1">
    <citation type="journal article" date="2023" name="Int. J. Mol. Sci.">
        <title>De Novo Assembly and Annotation of 11 Diverse Shrub Willow (Salix) Genomes Reveals Novel Gene Organization in Sex-Linked Regions.</title>
        <authorList>
            <person name="Hyden B."/>
            <person name="Feng K."/>
            <person name="Yates T.B."/>
            <person name="Jawdy S."/>
            <person name="Cereghino C."/>
            <person name="Smart L.B."/>
            <person name="Muchero W."/>
        </authorList>
    </citation>
    <scope>NUCLEOTIDE SEQUENCE [LARGE SCALE GENOMIC DNA]</scope>
    <source>
        <tissue evidence="1">Shoot tip</tissue>
    </source>
</reference>
<accession>A0AAD6PLV5</accession>
<comment type="caution">
    <text evidence="1">The sequence shown here is derived from an EMBL/GenBank/DDBJ whole genome shotgun (WGS) entry which is preliminary data.</text>
</comment>
<evidence type="ECO:0000313" key="1">
    <source>
        <dbReference type="EMBL" id="KAJ6435027.1"/>
    </source>
</evidence>
<proteinExistence type="predicted"/>